<dbReference type="SUPFAM" id="SSF53756">
    <property type="entry name" value="UDP-Glycosyltransferase/glycogen phosphorylase"/>
    <property type="match status" value="1"/>
</dbReference>
<proteinExistence type="predicted"/>
<protein>
    <submittedName>
        <fullName evidence="3">Glycosyltransferase involved in cell wall biosynthesis</fullName>
    </submittedName>
</protein>
<evidence type="ECO:0000259" key="2">
    <source>
        <dbReference type="Pfam" id="PF13439"/>
    </source>
</evidence>
<dbReference type="Pfam" id="PF13439">
    <property type="entry name" value="Glyco_transf_4"/>
    <property type="match status" value="1"/>
</dbReference>
<gene>
    <name evidence="3" type="ORF">QE382_000138</name>
</gene>
<evidence type="ECO:0000259" key="1">
    <source>
        <dbReference type="Pfam" id="PF00534"/>
    </source>
</evidence>
<organism evidence="3 4">
    <name type="scientific">Sphingobacterium zeae</name>
    <dbReference type="NCBI Taxonomy" id="1776859"/>
    <lineage>
        <taxon>Bacteria</taxon>
        <taxon>Pseudomonadati</taxon>
        <taxon>Bacteroidota</taxon>
        <taxon>Sphingobacteriia</taxon>
        <taxon>Sphingobacteriales</taxon>
        <taxon>Sphingobacteriaceae</taxon>
        <taxon>Sphingobacterium</taxon>
    </lineage>
</organism>
<dbReference type="CDD" id="cd03811">
    <property type="entry name" value="GT4_GT28_WabH-like"/>
    <property type="match status" value="1"/>
</dbReference>
<dbReference type="Pfam" id="PF00534">
    <property type="entry name" value="Glycos_transf_1"/>
    <property type="match status" value="1"/>
</dbReference>
<comment type="caution">
    <text evidence="3">The sequence shown here is derived from an EMBL/GenBank/DDBJ whole genome shotgun (WGS) entry which is preliminary data.</text>
</comment>
<evidence type="ECO:0000313" key="4">
    <source>
        <dbReference type="Proteomes" id="UP001244640"/>
    </source>
</evidence>
<feature type="domain" description="Glycosyl transferase family 1" evidence="1">
    <location>
        <begin position="178"/>
        <end position="325"/>
    </location>
</feature>
<name>A0ABU0TZN0_9SPHI</name>
<keyword evidence="4" id="KW-1185">Reference proteome</keyword>
<dbReference type="InterPro" id="IPR028098">
    <property type="entry name" value="Glyco_trans_4-like_N"/>
</dbReference>
<dbReference type="Proteomes" id="UP001244640">
    <property type="component" value="Unassembled WGS sequence"/>
</dbReference>
<dbReference type="InterPro" id="IPR001296">
    <property type="entry name" value="Glyco_trans_1"/>
</dbReference>
<sequence>MRVLHIINSLHTGGAEKLILSTLPLLKQEGVDVDLLLLNGEETPFLLKLRQENDINIMSLGTSLYNPFNIFKLFPYLKKYELIHVHLFPAMYYVAFAKLITRSKTTLIFTEHNTSNRRLEKAFYIPLERIVYAMYKRVVCITESVKKVLKSKIDPGDDKYKVILNGVEVSSINEVIPHSRASFGFNENEKLICMVAGFRIQKDQDTVVRSLKLLPHHYKLIFIGDGERLPQVKQLTESLDLEDRVKFLGIRTDAYSLIKMCDISVLSSHWEGFGLAAAESMACGIPTIASDVDGLAQVVSDGGLLFEKGNEIDLMNKILALEEYSYYVSIQKRCLESSKKFDVSNTVHQLQTLYRSLINE</sequence>
<feature type="domain" description="Glycosyltransferase subfamily 4-like N-terminal" evidence="2">
    <location>
        <begin position="13"/>
        <end position="169"/>
    </location>
</feature>
<reference evidence="3 4" key="1">
    <citation type="submission" date="2023-07" db="EMBL/GenBank/DDBJ databases">
        <title>Functional and genomic diversity of the sorghum phyllosphere microbiome.</title>
        <authorList>
            <person name="Shade A."/>
        </authorList>
    </citation>
    <scope>NUCLEOTIDE SEQUENCE [LARGE SCALE GENOMIC DNA]</scope>
    <source>
        <strain evidence="3 4">SORGH_AS_0892</strain>
    </source>
</reference>
<dbReference type="EMBL" id="JAUTBA010000001">
    <property type="protein sequence ID" value="MDQ1148154.1"/>
    <property type="molecule type" value="Genomic_DNA"/>
</dbReference>
<dbReference type="Gene3D" id="3.40.50.2000">
    <property type="entry name" value="Glycogen Phosphorylase B"/>
    <property type="match status" value="2"/>
</dbReference>
<accession>A0ABU0TZN0</accession>
<dbReference type="PANTHER" id="PTHR12526">
    <property type="entry name" value="GLYCOSYLTRANSFERASE"/>
    <property type="match status" value="1"/>
</dbReference>
<evidence type="ECO:0000313" key="3">
    <source>
        <dbReference type="EMBL" id="MDQ1148154.1"/>
    </source>
</evidence>
<dbReference type="RefSeq" id="WP_307184283.1">
    <property type="nucleotide sequence ID" value="NZ_JAUTBA010000001.1"/>
</dbReference>
<dbReference type="PANTHER" id="PTHR12526:SF630">
    <property type="entry name" value="GLYCOSYLTRANSFERASE"/>
    <property type="match status" value="1"/>
</dbReference>